<dbReference type="GO" id="GO:0045162">
    <property type="term" value="P:clustering of voltage-gated sodium channels"/>
    <property type="evidence" value="ECO:0007669"/>
    <property type="project" value="InterPro"/>
</dbReference>
<gene>
    <name evidence="2" type="primary">Sclt1-L</name>
    <name evidence="2" type="ORF">Hamer_G013059</name>
</gene>
<dbReference type="GO" id="GO:0005814">
    <property type="term" value="C:centriole"/>
    <property type="evidence" value="ECO:0007669"/>
    <property type="project" value="TreeGrafter"/>
</dbReference>
<dbReference type="PANTHER" id="PTHR35970:SF1">
    <property type="entry name" value="SODIUM CHANNEL AND CLATHRIN LINKER 1"/>
    <property type="match status" value="1"/>
</dbReference>
<proteinExistence type="predicted"/>
<evidence type="ECO:0000256" key="1">
    <source>
        <dbReference type="SAM" id="Coils"/>
    </source>
</evidence>
<dbReference type="InterPro" id="IPR038911">
    <property type="entry name" value="SCLT1"/>
</dbReference>
<organism evidence="2 3">
    <name type="scientific">Homarus americanus</name>
    <name type="common">American lobster</name>
    <dbReference type="NCBI Taxonomy" id="6706"/>
    <lineage>
        <taxon>Eukaryota</taxon>
        <taxon>Metazoa</taxon>
        <taxon>Ecdysozoa</taxon>
        <taxon>Arthropoda</taxon>
        <taxon>Crustacea</taxon>
        <taxon>Multicrustacea</taxon>
        <taxon>Malacostraca</taxon>
        <taxon>Eumalacostraca</taxon>
        <taxon>Eucarida</taxon>
        <taxon>Decapoda</taxon>
        <taxon>Pleocyemata</taxon>
        <taxon>Astacidea</taxon>
        <taxon>Nephropoidea</taxon>
        <taxon>Nephropidae</taxon>
        <taxon>Homarus</taxon>
    </lineage>
</organism>
<reference evidence="2" key="1">
    <citation type="journal article" date="2021" name="Sci. Adv.">
        <title>The American lobster genome reveals insights on longevity, neural, and immune adaptations.</title>
        <authorList>
            <person name="Polinski J.M."/>
            <person name="Zimin A.V."/>
            <person name="Clark K.F."/>
            <person name="Kohn A.B."/>
            <person name="Sadowski N."/>
            <person name="Timp W."/>
            <person name="Ptitsyn A."/>
            <person name="Khanna P."/>
            <person name="Romanova D.Y."/>
            <person name="Williams P."/>
            <person name="Greenwood S.J."/>
            <person name="Moroz L.L."/>
            <person name="Walt D.R."/>
            <person name="Bodnar A.G."/>
        </authorList>
    </citation>
    <scope>NUCLEOTIDE SEQUENCE</scope>
    <source>
        <strain evidence="2">GMGI-L3</strain>
    </source>
</reference>
<keyword evidence="2" id="KW-0406">Ion transport</keyword>
<protein>
    <submittedName>
        <fullName evidence="2">Sodium channel and clathrin linker 1-like</fullName>
    </submittedName>
</protein>
<keyword evidence="2" id="KW-0813">Transport</keyword>
<keyword evidence="2" id="KW-0407">Ion channel</keyword>
<sequence>MIENLQEELALQQHKLVSANKRYQGKIESLMQQAHTATLQDFPEEIHLLKQELETSLKRLHQVVTLQAGAGSTPYVPPAGQLSEEEYSRVVQVLEEETDRLRTEVGKIEEEKLQILKSNVELKKRVSTFEAQYDQEKQRNNALRSAMDDKEMALEDVKASFTALTSKFTEQSEDLRTLLAQTEALHKSKDHLSKILLNVKDKLKEAQKRVAESVRIAEDALVEKDAALLREKHALNEVCRLETTVSSLTEEAGKKAQAEVSKIKDDYNTSIKKMSQEVMNLEMALNEKQLEFERSMRELKKVTNEAEQIQGELNRKRDQHHQEIVNFQDHINSLEAKILTLSVEKDNMCTTSLQIAQENEHQREELLMRISELEERLTSSRTECAAVRLECEEVKRNYNTVSALLNKVKEDSEATEKFLKRQLRLKTEELEDMSATGQARLDASDSAHRDAVSQMYENTAVIQENYSKFQSHVSAQKIEFEQRITDLKHCLEESKKKNQQLTHSLHEANTNLAVAKDIADQISEVEHRLHAAERRFATVRQKNIPSDGTFR</sequence>
<keyword evidence="3" id="KW-1185">Reference proteome</keyword>
<feature type="coiled-coil region" evidence="1">
    <location>
        <begin position="84"/>
        <end position="153"/>
    </location>
</feature>
<accession>A0A8J5K1E5</accession>
<evidence type="ECO:0000313" key="3">
    <source>
        <dbReference type="Proteomes" id="UP000747542"/>
    </source>
</evidence>
<evidence type="ECO:0000313" key="2">
    <source>
        <dbReference type="EMBL" id="KAG7167581.1"/>
    </source>
</evidence>
<dbReference type="GO" id="GO:0060271">
    <property type="term" value="P:cilium assembly"/>
    <property type="evidence" value="ECO:0007669"/>
    <property type="project" value="TreeGrafter"/>
</dbReference>
<feature type="coiled-coil region" evidence="1">
    <location>
        <begin position="491"/>
        <end position="542"/>
    </location>
</feature>
<keyword evidence="1" id="KW-0175">Coiled coil</keyword>
<feature type="coiled-coil region" evidence="1">
    <location>
        <begin position="264"/>
        <end position="411"/>
    </location>
</feature>
<dbReference type="PANTHER" id="PTHR35970">
    <property type="entry name" value="SODIUM CHANNEL AND CLATHRIN LINKER 1"/>
    <property type="match status" value="1"/>
</dbReference>
<dbReference type="EMBL" id="JAHLQT010021643">
    <property type="protein sequence ID" value="KAG7167581.1"/>
    <property type="molecule type" value="Genomic_DNA"/>
</dbReference>
<dbReference type="AlphaFoldDB" id="A0A8J5K1E5"/>
<dbReference type="GO" id="GO:0034220">
    <property type="term" value="P:monoatomic ion transmembrane transport"/>
    <property type="evidence" value="ECO:0007669"/>
    <property type="project" value="UniProtKB-KW"/>
</dbReference>
<comment type="caution">
    <text evidence="2">The sequence shown here is derived from an EMBL/GenBank/DDBJ whole genome shotgun (WGS) entry which is preliminary data.</text>
</comment>
<name>A0A8J5K1E5_HOMAM</name>
<dbReference type="Proteomes" id="UP000747542">
    <property type="component" value="Unassembled WGS sequence"/>
</dbReference>